<gene>
    <name evidence="2" type="ORF">BD311DRAFT_743354</name>
</gene>
<accession>A0A4Q9M822</accession>
<name>A0A4Q9M822_9APHY</name>
<dbReference type="EMBL" id="ML143574">
    <property type="protein sequence ID" value="TBU21811.1"/>
    <property type="molecule type" value="Genomic_DNA"/>
</dbReference>
<reference evidence="2" key="1">
    <citation type="submission" date="2019-01" db="EMBL/GenBank/DDBJ databases">
        <title>Draft genome sequences of three monokaryotic isolates of the white-rot basidiomycete fungus Dichomitus squalens.</title>
        <authorList>
            <consortium name="DOE Joint Genome Institute"/>
            <person name="Lopez S.C."/>
            <person name="Andreopoulos B."/>
            <person name="Pangilinan J."/>
            <person name="Lipzen A."/>
            <person name="Riley R."/>
            <person name="Ahrendt S."/>
            <person name="Ng V."/>
            <person name="Barry K."/>
            <person name="Daum C."/>
            <person name="Grigoriev I.V."/>
            <person name="Hilden K.S."/>
            <person name="Makela M.R."/>
            <person name="de Vries R.P."/>
        </authorList>
    </citation>
    <scope>NUCLEOTIDE SEQUENCE [LARGE SCALE GENOMIC DNA]</scope>
    <source>
        <strain evidence="2">OM18370.1</strain>
    </source>
</reference>
<feature type="region of interest" description="Disordered" evidence="1">
    <location>
        <begin position="40"/>
        <end position="131"/>
    </location>
</feature>
<evidence type="ECO:0000256" key="1">
    <source>
        <dbReference type="SAM" id="MobiDB-lite"/>
    </source>
</evidence>
<dbReference type="AlphaFoldDB" id="A0A4Q9M822"/>
<protein>
    <submittedName>
        <fullName evidence="2">Uncharacterized protein</fullName>
    </submittedName>
</protein>
<feature type="compositionally biased region" description="Basic and acidic residues" evidence="1">
    <location>
        <begin position="90"/>
        <end position="131"/>
    </location>
</feature>
<dbReference type="Proteomes" id="UP000292957">
    <property type="component" value="Unassembled WGS sequence"/>
</dbReference>
<proteinExistence type="predicted"/>
<organism evidence="2">
    <name type="scientific">Dichomitus squalens</name>
    <dbReference type="NCBI Taxonomy" id="114155"/>
    <lineage>
        <taxon>Eukaryota</taxon>
        <taxon>Fungi</taxon>
        <taxon>Dikarya</taxon>
        <taxon>Basidiomycota</taxon>
        <taxon>Agaricomycotina</taxon>
        <taxon>Agaricomycetes</taxon>
        <taxon>Polyporales</taxon>
        <taxon>Polyporaceae</taxon>
        <taxon>Dichomitus</taxon>
    </lineage>
</organism>
<evidence type="ECO:0000313" key="2">
    <source>
        <dbReference type="EMBL" id="TBU21811.1"/>
    </source>
</evidence>
<sequence>MAARPNKQFQYSPGVRHKPPLMIDVLSYENQLRNGAYMSSNRHELGPRTLYTTPSTSWPVPPLYPHEETTGDLISEAAEGKKRFQATRADANRPQEERKPPGSRGAKRDHPGMESKAKMELRKIKDQKNDQ</sequence>